<name>A0A1I7YW72_9BILA</name>
<sequence>MTTPRLYCGSKLSFTFETLLDRHLSVETVFITLNIEAKSVTTRRASENGSSESARRLLGTPLVSKLCRCLLFVAAWPKSGLFDFDRRDHVPQRPLRPSADQRRRLLPYRGQIPAFQYRDISVPGQFSTGLLSTGHLSTGQLSTGLSILSVSAPGHSSIASFQQSSD</sequence>
<protein>
    <submittedName>
        <fullName evidence="2">Uncharacterized protein</fullName>
    </submittedName>
</protein>
<dbReference type="Proteomes" id="UP000095287">
    <property type="component" value="Unplaced"/>
</dbReference>
<evidence type="ECO:0000313" key="1">
    <source>
        <dbReference type="Proteomes" id="UP000095287"/>
    </source>
</evidence>
<reference evidence="2" key="1">
    <citation type="submission" date="2016-11" db="UniProtKB">
        <authorList>
            <consortium name="WormBaseParasite"/>
        </authorList>
    </citation>
    <scope>IDENTIFICATION</scope>
</reference>
<keyword evidence="1" id="KW-1185">Reference proteome</keyword>
<accession>A0A1I7YW72</accession>
<dbReference type="WBParaSite" id="L893_g20338.t1">
    <property type="protein sequence ID" value="L893_g20338.t1"/>
    <property type="gene ID" value="L893_g20338"/>
</dbReference>
<organism evidence="1 2">
    <name type="scientific">Steinernema glaseri</name>
    <dbReference type="NCBI Taxonomy" id="37863"/>
    <lineage>
        <taxon>Eukaryota</taxon>
        <taxon>Metazoa</taxon>
        <taxon>Ecdysozoa</taxon>
        <taxon>Nematoda</taxon>
        <taxon>Chromadorea</taxon>
        <taxon>Rhabditida</taxon>
        <taxon>Tylenchina</taxon>
        <taxon>Panagrolaimomorpha</taxon>
        <taxon>Strongyloidoidea</taxon>
        <taxon>Steinernematidae</taxon>
        <taxon>Steinernema</taxon>
    </lineage>
</organism>
<evidence type="ECO:0000313" key="2">
    <source>
        <dbReference type="WBParaSite" id="L893_g20338.t1"/>
    </source>
</evidence>
<dbReference type="AlphaFoldDB" id="A0A1I7YW72"/>
<proteinExistence type="predicted"/>